<evidence type="ECO:0000256" key="1">
    <source>
        <dbReference type="SAM" id="MobiDB-lite"/>
    </source>
</evidence>
<feature type="non-terminal residue" evidence="2">
    <location>
        <position position="163"/>
    </location>
</feature>
<proteinExistence type="predicted"/>
<evidence type="ECO:0000313" key="2">
    <source>
        <dbReference type="EMBL" id="TEA35389.1"/>
    </source>
</evidence>
<dbReference type="AlphaFoldDB" id="A0A484GIN4"/>
<organism evidence="2 3">
    <name type="scientific">Sousa chinensis</name>
    <name type="common">Indo-pacific humpbacked dolphin</name>
    <name type="synonym">Steno chinensis</name>
    <dbReference type="NCBI Taxonomy" id="103600"/>
    <lineage>
        <taxon>Eukaryota</taxon>
        <taxon>Metazoa</taxon>
        <taxon>Chordata</taxon>
        <taxon>Craniata</taxon>
        <taxon>Vertebrata</taxon>
        <taxon>Euteleostomi</taxon>
        <taxon>Mammalia</taxon>
        <taxon>Eutheria</taxon>
        <taxon>Laurasiatheria</taxon>
        <taxon>Artiodactyla</taxon>
        <taxon>Whippomorpha</taxon>
        <taxon>Cetacea</taxon>
        <taxon>Odontoceti</taxon>
        <taxon>Delphinidae</taxon>
        <taxon>Sousa</taxon>
    </lineage>
</organism>
<sequence>MRGQTGGGAGSLGARSDSGNTSSPSLLLAAGDLGAQGLPRVSAAHHRPAGVPAHLPSPSELQRVFPAVPRHALGRRHLLSRRGGSTVWPGIPVRAPPLLSGLREICAAKAGPAVRERVRALASRGVGGAWPTRPLPPGRAPRTVPKTAAEGLRRRTPGGRSLL</sequence>
<protein>
    <submittedName>
        <fullName evidence="2">Uncharacterized protein</fullName>
    </submittedName>
</protein>
<gene>
    <name evidence="2" type="ORF">DBR06_SOUSAS21310014</name>
</gene>
<reference evidence="2 3" key="1">
    <citation type="journal article" date="2018" name="Genomics">
        <title>Molecular footprints of inshore aquatic adaptation in Indo-Pacific humpback dolphin (Sousa chinensis).</title>
        <authorList>
            <person name="Ming Y."/>
            <person name="Jian J."/>
            <person name="Yu F."/>
            <person name="Yu X."/>
            <person name="Wang J."/>
            <person name="Liu W."/>
        </authorList>
    </citation>
    <scope>NUCLEOTIDE SEQUENCE [LARGE SCALE GENOMIC DNA]</scope>
    <source>
        <strain evidence="2">MY-2018</strain>
        <tissue evidence="2">Skin</tissue>
    </source>
</reference>
<accession>A0A484GIN4</accession>
<feature type="region of interest" description="Disordered" evidence="1">
    <location>
        <begin position="1"/>
        <end position="30"/>
    </location>
</feature>
<dbReference type="EMBL" id="QWLN02007483">
    <property type="protein sequence ID" value="TEA35389.1"/>
    <property type="molecule type" value="Genomic_DNA"/>
</dbReference>
<keyword evidence="3" id="KW-1185">Reference proteome</keyword>
<evidence type="ECO:0000313" key="3">
    <source>
        <dbReference type="Proteomes" id="UP000295264"/>
    </source>
</evidence>
<dbReference type="Proteomes" id="UP000295264">
    <property type="component" value="Unassembled WGS sequence"/>
</dbReference>
<name>A0A484GIN4_SOUCH</name>
<feature type="region of interest" description="Disordered" evidence="1">
    <location>
        <begin position="126"/>
        <end position="163"/>
    </location>
</feature>
<feature type="compositionally biased region" description="Gly residues" evidence="1">
    <location>
        <begin position="1"/>
        <end position="11"/>
    </location>
</feature>
<comment type="caution">
    <text evidence="2">The sequence shown here is derived from an EMBL/GenBank/DDBJ whole genome shotgun (WGS) entry which is preliminary data.</text>
</comment>